<proteinExistence type="predicted"/>
<reference evidence="2" key="1">
    <citation type="submission" date="2016-04" db="EMBL/GenBank/DDBJ databases">
        <title>Cephalotus genome sequencing.</title>
        <authorList>
            <person name="Fukushima K."/>
            <person name="Hasebe M."/>
            <person name="Fang X."/>
        </authorList>
    </citation>
    <scope>NUCLEOTIDE SEQUENCE [LARGE SCALE GENOMIC DNA]</scope>
    <source>
        <strain evidence="2">cv. St1</strain>
    </source>
</reference>
<dbReference type="PANTHER" id="PTHR15503:SF45">
    <property type="entry name" value="RNA-DIRECTED DNA POLYMERASE HOMOLOG"/>
    <property type="match status" value="1"/>
</dbReference>
<sequence>MDSGASHSFISARFASCLDVTPDCMLYILHVSTPTGASMYTDSIYRSCDMSMSDIPLYADLIVLPIRDFDVILGMDWLSAHRARMDARIKLWIFVCPTERIFSSRETKDSQHQSYPLFEHRDTYKKDARDIWPT</sequence>
<gene>
    <name evidence="1" type="ORF">CFOL_v3_34580</name>
</gene>
<dbReference type="SUPFAM" id="SSF50630">
    <property type="entry name" value="Acid proteases"/>
    <property type="match status" value="1"/>
</dbReference>
<name>A0A1Q3DFG0_CEPFO</name>
<dbReference type="InterPro" id="IPR021109">
    <property type="entry name" value="Peptidase_aspartic_dom_sf"/>
</dbReference>
<comment type="caution">
    <text evidence="1">The sequence shown here is derived from an EMBL/GenBank/DDBJ whole genome shotgun (WGS) entry which is preliminary data.</text>
</comment>
<dbReference type="PANTHER" id="PTHR15503">
    <property type="entry name" value="LDOC1 RELATED"/>
    <property type="match status" value="1"/>
</dbReference>
<dbReference type="Gene3D" id="2.40.70.10">
    <property type="entry name" value="Acid Proteases"/>
    <property type="match status" value="1"/>
</dbReference>
<dbReference type="Pfam" id="PF08284">
    <property type="entry name" value="RVP_2"/>
    <property type="match status" value="1"/>
</dbReference>
<evidence type="ECO:0000313" key="1">
    <source>
        <dbReference type="EMBL" id="GAV91181.1"/>
    </source>
</evidence>
<evidence type="ECO:0000313" key="2">
    <source>
        <dbReference type="Proteomes" id="UP000187406"/>
    </source>
</evidence>
<dbReference type="CDD" id="cd00303">
    <property type="entry name" value="retropepsin_like"/>
    <property type="match status" value="1"/>
</dbReference>
<dbReference type="OrthoDB" id="8000983at2759"/>
<protein>
    <submittedName>
        <fullName evidence="1">RVP_2 domain-containing protein</fullName>
    </submittedName>
</protein>
<dbReference type="Proteomes" id="UP000187406">
    <property type="component" value="Unassembled WGS sequence"/>
</dbReference>
<keyword evidence="2" id="KW-1185">Reference proteome</keyword>
<dbReference type="EMBL" id="BDDD01007071">
    <property type="protein sequence ID" value="GAV91181.1"/>
    <property type="molecule type" value="Genomic_DNA"/>
</dbReference>
<dbReference type="AlphaFoldDB" id="A0A1Q3DFG0"/>
<dbReference type="InterPro" id="IPR032567">
    <property type="entry name" value="RTL1-rel"/>
</dbReference>
<accession>A0A1Q3DFG0</accession>
<dbReference type="InParanoid" id="A0A1Q3DFG0"/>
<organism evidence="1 2">
    <name type="scientific">Cephalotus follicularis</name>
    <name type="common">Albany pitcher plant</name>
    <dbReference type="NCBI Taxonomy" id="3775"/>
    <lineage>
        <taxon>Eukaryota</taxon>
        <taxon>Viridiplantae</taxon>
        <taxon>Streptophyta</taxon>
        <taxon>Embryophyta</taxon>
        <taxon>Tracheophyta</taxon>
        <taxon>Spermatophyta</taxon>
        <taxon>Magnoliopsida</taxon>
        <taxon>eudicotyledons</taxon>
        <taxon>Gunneridae</taxon>
        <taxon>Pentapetalae</taxon>
        <taxon>rosids</taxon>
        <taxon>fabids</taxon>
        <taxon>Oxalidales</taxon>
        <taxon>Cephalotaceae</taxon>
        <taxon>Cephalotus</taxon>
    </lineage>
</organism>